<dbReference type="Proteomes" id="UP000008915">
    <property type="component" value="Chromosome"/>
</dbReference>
<evidence type="ECO:0000313" key="8">
    <source>
        <dbReference type="EMBL" id="ADU50846.1"/>
    </source>
</evidence>
<sequence length="393" mass="42945">MTGRPPHPTPQASPAAPRSRGRRAAPSPQAPAGEGSHSAGGTAPSSPADREAATAGAGSGTIWGATLQVGGVRLHLGFVAICLSERDCSPAGSMTVAAASRLDPEARRYRLREIARRNLDNTLRILFFLKAHGIRLYRISANLIPLATHPLTSGWSWWDEPDLRAVGTRIGRTARETGVRLSSHLPEVCGAGSESQFRWLQAYLDYHRRLFDLLDLDERAKIVIHVGGRGGRGRAGLPALVETAARHLDRLDEWSRSRLVLENDDRTVDLVTALDLAERFDLPVAFDWHHHVCCPPPGFPDPRSADGVAALEPLVARAFRLWRDRPPKIHLSSPRDGKNPRAHADYVDPAFIAPLLEVLARLDVGEVDAMVEAKKKDLALFRLVQDFTGGRKG</sequence>
<dbReference type="NCBIfam" id="TIGR00629">
    <property type="entry name" value="uvde"/>
    <property type="match status" value="1"/>
</dbReference>
<dbReference type="GO" id="GO:0016787">
    <property type="term" value="F:hydrolase activity"/>
    <property type="evidence" value="ECO:0007669"/>
    <property type="project" value="UniProtKB-KW"/>
</dbReference>
<dbReference type="PANTHER" id="PTHR31290:SF5">
    <property type="entry name" value="UV-DAMAGE ENDONUCLEASE"/>
    <property type="match status" value="1"/>
</dbReference>
<organism evidence="8 9">
    <name type="scientific">Thermaerobacter marianensis (strain ATCC 700841 / DSM 12885 / JCM 10246 / 7p75a)</name>
    <dbReference type="NCBI Taxonomy" id="644966"/>
    <lineage>
        <taxon>Bacteria</taxon>
        <taxon>Bacillati</taxon>
        <taxon>Bacillota</taxon>
        <taxon>Clostridia</taxon>
        <taxon>Eubacteriales</taxon>
        <taxon>Clostridiales Family XVII. Incertae Sedis</taxon>
        <taxon>Thermaerobacter</taxon>
    </lineage>
</organism>
<dbReference type="STRING" id="644966.Tmar_0731"/>
<protein>
    <submittedName>
        <fullName evidence="8">UV-endonuclease UvdE</fullName>
    </submittedName>
</protein>
<evidence type="ECO:0000256" key="6">
    <source>
        <dbReference type="ARBA" id="ARBA00023204"/>
    </source>
</evidence>
<evidence type="ECO:0000256" key="5">
    <source>
        <dbReference type="ARBA" id="ARBA00022801"/>
    </source>
</evidence>
<keyword evidence="6" id="KW-0234">DNA repair</keyword>
<keyword evidence="4" id="KW-0228">DNA excision</keyword>
<feature type="compositionally biased region" description="Low complexity" evidence="7">
    <location>
        <begin position="12"/>
        <end position="33"/>
    </location>
</feature>
<evidence type="ECO:0000256" key="3">
    <source>
        <dbReference type="ARBA" id="ARBA00022763"/>
    </source>
</evidence>
<accession>E6SI68</accession>
<dbReference type="SUPFAM" id="SSF51658">
    <property type="entry name" value="Xylose isomerase-like"/>
    <property type="match status" value="1"/>
</dbReference>
<reference evidence="9" key="2">
    <citation type="journal article" date="2010" name="Stand. Genomic Sci.">
        <title>Complete genome sequence of Thermaerobacter marianensis type strain (7p75aT).</title>
        <authorList>
            <person name="Han C."/>
            <person name="Gu W."/>
            <person name="Zhang X."/>
            <person name="Lapidus A."/>
            <person name="Nolan M."/>
            <person name="Copeland A."/>
            <person name="Lucas S."/>
            <person name="Glavina Del Rio T."/>
            <person name="Tice H."/>
            <person name="Cheng J."/>
            <person name="Tapia R."/>
            <person name="Goodwin L."/>
            <person name="Pitluck S."/>
            <person name="Pagani I."/>
            <person name="Ivanova N."/>
            <person name="Mavromatis K."/>
            <person name="Mikhailova N."/>
            <person name="Pati A."/>
            <person name="Chen A."/>
            <person name="Palaniappan K."/>
            <person name="Land M."/>
            <person name="Hauser L."/>
            <person name="Chang Y."/>
            <person name="Jeffries C."/>
            <person name="Schneider S."/>
            <person name="Rohde M."/>
            <person name="Goker M."/>
            <person name="Pukall R."/>
            <person name="Woyke T."/>
            <person name="Bristow J."/>
            <person name="Eisen J."/>
            <person name="Markowitz V."/>
            <person name="Hugenholtz P."/>
            <person name="Kyrpides N."/>
            <person name="Klenk H."/>
            <person name="Detter J."/>
        </authorList>
    </citation>
    <scope>NUCLEOTIDE SEQUENCE [LARGE SCALE GENOMIC DNA]</scope>
    <source>
        <strain evidence="9">ATCC 700841 / DSM 12885 / JCM 10246 / 7p75a</strain>
    </source>
</reference>
<dbReference type="eggNOG" id="COG4294">
    <property type="taxonomic scope" value="Bacteria"/>
</dbReference>
<gene>
    <name evidence="8" type="ordered locus">Tmar_0731</name>
</gene>
<keyword evidence="3" id="KW-0227">DNA damage</keyword>
<keyword evidence="9" id="KW-1185">Reference proteome</keyword>
<feature type="region of interest" description="Disordered" evidence="7">
    <location>
        <begin position="1"/>
        <end position="55"/>
    </location>
</feature>
<dbReference type="GO" id="GO:0009411">
    <property type="term" value="P:response to UV"/>
    <property type="evidence" value="ECO:0007669"/>
    <property type="project" value="InterPro"/>
</dbReference>
<dbReference type="AlphaFoldDB" id="E6SI68"/>
<evidence type="ECO:0000256" key="4">
    <source>
        <dbReference type="ARBA" id="ARBA00022769"/>
    </source>
</evidence>
<reference evidence="8 9" key="1">
    <citation type="journal article" date="2010" name="Stand. Genomic Sci.">
        <title>Complete genome sequence of Thermaerobacter marianensis type strain (7p75a).</title>
        <authorList>
            <person name="Han C."/>
            <person name="Gu W."/>
            <person name="Zhang X."/>
            <person name="Lapidus A."/>
            <person name="Nolan M."/>
            <person name="Copeland A."/>
            <person name="Lucas S."/>
            <person name="Del Rio T.G."/>
            <person name="Tice H."/>
            <person name="Cheng J.F."/>
            <person name="Tapia R."/>
            <person name="Goodwin L."/>
            <person name="Pitluck S."/>
            <person name="Pagani I."/>
            <person name="Ivanova N."/>
            <person name="Mavromatis K."/>
            <person name="Mikhailova N."/>
            <person name="Pati A."/>
            <person name="Chen A."/>
            <person name="Palaniappan K."/>
            <person name="Land M."/>
            <person name="Hauser L."/>
            <person name="Chang Y.J."/>
            <person name="Jeffries C.D."/>
            <person name="Schneider S."/>
            <person name="Rohde M."/>
            <person name="Goker M."/>
            <person name="Pukall R."/>
            <person name="Woyke T."/>
            <person name="Bristow J."/>
            <person name="Eisen J.A."/>
            <person name="Markowitz V."/>
            <person name="Hugenholtz P."/>
            <person name="Kyrpides N.C."/>
            <person name="Klenk H.P."/>
            <person name="Detter J.C."/>
        </authorList>
    </citation>
    <scope>NUCLEOTIDE SEQUENCE [LARGE SCALE GENOMIC DNA]</scope>
    <source>
        <strain evidence="9">ATCC 700841 / DSM 12885 / JCM 10246 / 7p75a</strain>
    </source>
</reference>
<evidence type="ECO:0000256" key="2">
    <source>
        <dbReference type="ARBA" id="ARBA00022759"/>
    </source>
</evidence>
<dbReference type="Pfam" id="PF03851">
    <property type="entry name" value="UvdE"/>
    <property type="match status" value="1"/>
</dbReference>
<dbReference type="KEGG" id="tmr:Tmar_0731"/>
<dbReference type="PANTHER" id="PTHR31290">
    <property type="entry name" value="UV-DAMAGE ENDONUCLEASE"/>
    <property type="match status" value="1"/>
</dbReference>
<dbReference type="GO" id="GO:0004519">
    <property type="term" value="F:endonuclease activity"/>
    <property type="evidence" value="ECO:0007669"/>
    <property type="project" value="UniProtKB-KW"/>
</dbReference>
<evidence type="ECO:0000313" key="9">
    <source>
        <dbReference type="Proteomes" id="UP000008915"/>
    </source>
</evidence>
<evidence type="ECO:0000256" key="7">
    <source>
        <dbReference type="SAM" id="MobiDB-lite"/>
    </source>
</evidence>
<feature type="compositionally biased region" description="Pro residues" evidence="7">
    <location>
        <begin position="1"/>
        <end position="11"/>
    </location>
</feature>
<dbReference type="HOGENOM" id="CLU_017168_0_1_9"/>
<name>E6SI68_THEM7</name>
<dbReference type="OrthoDB" id="9782576at2"/>
<dbReference type="InterPro" id="IPR004601">
    <property type="entry name" value="UvdE"/>
</dbReference>
<dbReference type="Gene3D" id="3.20.20.150">
    <property type="entry name" value="Divalent-metal-dependent TIM barrel enzymes"/>
    <property type="match status" value="1"/>
</dbReference>
<dbReference type="InterPro" id="IPR036237">
    <property type="entry name" value="Xyl_isomerase-like_sf"/>
</dbReference>
<proteinExistence type="predicted"/>
<dbReference type="GO" id="GO:0006289">
    <property type="term" value="P:nucleotide-excision repair"/>
    <property type="evidence" value="ECO:0007669"/>
    <property type="project" value="InterPro"/>
</dbReference>
<keyword evidence="5" id="KW-0378">Hydrolase</keyword>
<evidence type="ECO:0000256" key="1">
    <source>
        <dbReference type="ARBA" id="ARBA00022722"/>
    </source>
</evidence>
<keyword evidence="2" id="KW-0255">Endonuclease</keyword>
<keyword evidence="1" id="KW-0540">Nuclease</keyword>
<dbReference type="EMBL" id="CP002344">
    <property type="protein sequence ID" value="ADU50846.1"/>
    <property type="molecule type" value="Genomic_DNA"/>
</dbReference>